<evidence type="ECO:0000256" key="1">
    <source>
        <dbReference type="ARBA" id="ARBA00005250"/>
    </source>
</evidence>
<dbReference type="AlphaFoldDB" id="A0A9X2RCZ9"/>
<comment type="caution">
    <text evidence="3">The sequence shown here is derived from an EMBL/GenBank/DDBJ whole genome shotgun (WGS) entry which is preliminary data.</text>
</comment>
<dbReference type="Gene3D" id="3.60.15.10">
    <property type="entry name" value="Ribonuclease Z/Hydroxyacylglutathione hydrolase-like"/>
    <property type="match status" value="1"/>
</dbReference>
<accession>A0A9X2RCZ9</accession>
<dbReference type="CDD" id="cd16282">
    <property type="entry name" value="metallo-hydrolase-like_MBL-fold"/>
    <property type="match status" value="1"/>
</dbReference>
<keyword evidence="4" id="KW-1185">Reference proteome</keyword>
<proteinExistence type="inferred from homology"/>
<gene>
    <name evidence="3" type="ORF">NM125_05780</name>
</gene>
<dbReference type="PANTHER" id="PTHR42951">
    <property type="entry name" value="METALLO-BETA-LACTAMASE DOMAIN-CONTAINING"/>
    <property type="match status" value="1"/>
</dbReference>
<dbReference type="SUPFAM" id="SSF56281">
    <property type="entry name" value="Metallo-hydrolase/oxidoreductase"/>
    <property type="match status" value="1"/>
</dbReference>
<organism evidence="3 4">
    <name type="scientific">Gracilimonas sediminicola</name>
    <dbReference type="NCBI Taxonomy" id="2952158"/>
    <lineage>
        <taxon>Bacteria</taxon>
        <taxon>Pseudomonadati</taxon>
        <taxon>Balneolota</taxon>
        <taxon>Balneolia</taxon>
        <taxon>Balneolales</taxon>
        <taxon>Balneolaceae</taxon>
        <taxon>Gracilimonas</taxon>
    </lineage>
</organism>
<feature type="domain" description="Metallo-beta-lactamase" evidence="2">
    <location>
        <begin position="48"/>
        <end position="226"/>
    </location>
</feature>
<dbReference type="SMART" id="SM00849">
    <property type="entry name" value="Lactamase_B"/>
    <property type="match status" value="1"/>
</dbReference>
<dbReference type="InterPro" id="IPR036866">
    <property type="entry name" value="RibonucZ/Hydroxyglut_hydro"/>
</dbReference>
<sequence>MKRREFLLKSALMGAAATLPLHKFFAAVQESPFTTLRRNVGTFVGRGGTIGWLVNEDAVVIVDSQFPESAKTCISGLEEMTDIAFDVLINTHHHGDHTAGNPAFKEKVKRIVAHKNVPDLQKASAESRGQEALDAQVYPDTTYEEKWSEDVGDETVHLTHYGPAHTGGDSVIYFEKANIAHMGDLMFNRAHPFIDRGAGASISNWITTLNRTADDFPSDAMYIFGHGNSNFGITGSAEDLEVMSEFLSALLDFTQKGIDAGMTKEELMNKETLNGFEDFKAPGWRLPLSANIEVAYAELTEDNG</sequence>
<dbReference type="InterPro" id="IPR050855">
    <property type="entry name" value="NDM-1-like"/>
</dbReference>
<dbReference type="InterPro" id="IPR001279">
    <property type="entry name" value="Metallo-B-lactamas"/>
</dbReference>
<comment type="similarity">
    <text evidence="1">Belongs to the metallo-beta-lactamase superfamily. Class-B beta-lactamase family.</text>
</comment>
<reference evidence="3" key="1">
    <citation type="submission" date="2022-06" db="EMBL/GenBank/DDBJ databases">
        <title>Gracilimonas sp. CAU 1638 isolated from sea sediment.</title>
        <authorList>
            <person name="Kim W."/>
        </authorList>
    </citation>
    <scope>NUCLEOTIDE SEQUENCE</scope>
    <source>
        <strain evidence="3">CAU 1638</strain>
    </source>
</reference>
<protein>
    <submittedName>
        <fullName evidence="3">MBL fold metallo-hydrolase</fullName>
    </submittedName>
</protein>
<dbReference type="Pfam" id="PF00753">
    <property type="entry name" value="Lactamase_B"/>
    <property type="match status" value="1"/>
</dbReference>
<evidence type="ECO:0000259" key="2">
    <source>
        <dbReference type="SMART" id="SM00849"/>
    </source>
</evidence>
<name>A0A9X2RCZ9_9BACT</name>
<evidence type="ECO:0000313" key="4">
    <source>
        <dbReference type="Proteomes" id="UP001139125"/>
    </source>
</evidence>
<evidence type="ECO:0000313" key="3">
    <source>
        <dbReference type="EMBL" id="MCP9291085.1"/>
    </source>
</evidence>
<dbReference type="GO" id="GO:0017001">
    <property type="term" value="P:antibiotic catabolic process"/>
    <property type="evidence" value="ECO:0007669"/>
    <property type="project" value="UniProtKB-ARBA"/>
</dbReference>
<dbReference type="PANTHER" id="PTHR42951:SF4">
    <property type="entry name" value="ACYL-COENZYME A THIOESTERASE MBLAC2"/>
    <property type="match status" value="1"/>
</dbReference>
<dbReference type="RefSeq" id="WP_255133712.1">
    <property type="nucleotide sequence ID" value="NZ_JANDBC010000001.1"/>
</dbReference>
<dbReference type="EMBL" id="JANDBC010000001">
    <property type="protein sequence ID" value="MCP9291085.1"/>
    <property type="molecule type" value="Genomic_DNA"/>
</dbReference>
<dbReference type="Proteomes" id="UP001139125">
    <property type="component" value="Unassembled WGS sequence"/>
</dbReference>